<dbReference type="SUPFAM" id="SSF47598">
    <property type="entry name" value="Ribbon-helix-helix"/>
    <property type="match status" value="1"/>
</dbReference>
<dbReference type="Proteomes" id="UP000003835">
    <property type="component" value="Unassembled WGS sequence"/>
</dbReference>
<evidence type="ECO:0000256" key="2">
    <source>
        <dbReference type="ARBA" id="ARBA00022649"/>
    </source>
</evidence>
<dbReference type="GO" id="GO:0006355">
    <property type="term" value="P:regulation of DNA-templated transcription"/>
    <property type="evidence" value="ECO:0007669"/>
    <property type="project" value="InterPro"/>
</dbReference>
<dbReference type="RefSeq" id="WP_006100760.1">
    <property type="nucleotide sequence ID" value="NZ_DS989848.1"/>
</dbReference>
<accession>B4VQS8</accession>
<dbReference type="PANTHER" id="PTHR36582:SF2">
    <property type="entry name" value="ANTITOXIN PARD"/>
    <property type="match status" value="1"/>
</dbReference>
<protein>
    <recommendedName>
        <fullName evidence="5">Addiction module antidote protein, CC2985 family</fullName>
    </recommendedName>
</protein>
<name>B4VQS8_9CYAN</name>
<dbReference type="EMBL" id="DS989848">
    <property type="protein sequence ID" value="EDX75619.1"/>
    <property type="molecule type" value="Genomic_DNA"/>
</dbReference>
<dbReference type="InterPro" id="IPR022789">
    <property type="entry name" value="ParD"/>
</dbReference>
<dbReference type="InterPro" id="IPR010985">
    <property type="entry name" value="Ribbon_hlx_hlx"/>
</dbReference>
<proteinExistence type="inferred from homology"/>
<evidence type="ECO:0000313" key="4">
    <source>
        <dbReference type="Proteomes" id="UP000003835"/>
    </source>
</evidence>
<dbReference type="AlphaFoldDB" id="B4VQS8"/>
<sequence length="88" mass="10141">MNITFKPEEEQLIQERLKSGKYGSAYEVIVEALRLLEERDNQYQKWLKETRGKVAVGIAQLDRGEGIDGEVVIARLREKLHKAGENQE</sequence>
<evidence type="ECO:0000256" key="1">
    <source>
        <dbReference type="ARBA" id="ARBA00008580"/>
    </source>
</evidence>
<dbReference type="Gene3D" id="6.10.10.120">
    <property type="entry name" value="Antitoxin ParD1-like"/>
    <property type="match status" value="1"/>
</dbReference>
<evidence type="ECO:0000313" key="3">
    <source>
        <dbReference type="EMBL" id="EDX75619.1"/>
    </source>
</evidence>
<keyword evidence="4" id="KW-1185">Reference proteome</keyword>
<dbReference type="Pfam" id="PF03693">
    <property type="entry name" value="ParD_antitoxin"/>
    <property type="match status" value="1"/>
</dbReference>
<dbReference type="HOGENOM" id="CLU_144805_6_1_3"/>
<dbReference type="OrthoDB" id="517705at2"/>
<organism evidence="3 4">
    <name type="scientific">Coleofasciculus chthonoplastes PCC 7420</name>
    <dbReference type="NCBI Taxonomy" id="118168"/>
    <lineage>
        <taxon>Bacteria</taxon>
        <taxon>Bacillati</taxon>
        <taxon>Cyanobacteriota</taxon>
        <taxon>Cyanophyceae</taxon>
        <taxon>Coleofasciculales</taxon>
        <taxon>Coleofasciculaceae</taxon>
        <taxon>Coleofasciculus</taxon>
    </lineage>
</organism>
<gene>
    <name evidence="3" type="ORF">MC7420_6274</name>
</gene>
<evidence type="ECO:0008006" key="5">
    <source>
        <dbReference type="Google" id="ProtNLM"/>
    </source>
</evidence>
<reference evidence="3 4" key="1">
    <citation type="submission" date="2008-07" db="EMBL/GenBank/DDBJ databases">
        <authorList>
            <person name="Tandeau de Marsac N."/>
            <person name="Ferriera S."/>
            <person name="Johnson J."/>
            <person name="Kravitz S."/>
            <person name="Beeson K."/>
            <person name="Sutton G."/>
            <person name="Rogers Y.-H."/>
            <person name="Friedman R."/>
            <person name="Frazier M."/>
            <person name="Venter J.C."/>
        </authorList>
    </citation>
    <scope>NUCLEOTIDE SEQUENCE [LARGE SCALE GENOMIC DNA]</scope>
    <source>
        <strain evidence="3 4">PCC 7420</strain>
    </source>
</reference>
<comment type="similarity">
    <text evidence="1">Belongs to the ParD antitoxin family.</text>
</comment>
<dbReference type="eggNOG" id="COG3609">
    <property type="taxonomic scope" value="Bacteria"/>
</dbReference>
<dbReference type="InterPro" id="IPR038296">
    <property type="entry name" value="ParD_sf"/>
</dbReference>
<dbReference type="PANTHER" id="PTHR36582">
    <property type="entry name" value="ANTITOXIN PARD"/>
    <property type="match status" value="1"/>
</dbReference>
<keyword evidence="2" id="KW-1277">Toxin-antitoxin system</keyword>
<dbReference type="STRING" id="118168.MC7420_6274"/>